<dbReference type="GO" id="GO:0098542">
    <property type="term" value="P:defense response to other organism"/>
    <property type="evidence" value="ECO:0007669"/>
    <property type="project" value="InterPro"/>
</dbReference>
<feature type="chain" id="PRO_5005657170" evidence="1">
    <location>
        <begin position="19"/>
        <end position="94"/>
    </location>
</feature>
<evidence type="ECO:0000256" key="1">
    <source>
        <dbReference type="SAM" id="SignalP"/>
    </source>
</evidence>
<proteinExistence type="predicted"/>
<feature type="signal peptide" evidence="1">
    <location>
        <begin position="1"/>
        <end position="18"/>
    </location>
</feature>
<reference evidence="3" key="1">
    <citation type="submission" date="2017-02" db="UniProtKB">
        <authorList>
            <consortium name="WormBaseParasite"/>
        </authorList>
    </citation>
    <scope>IDENTIFICATION</scope>
</reference>
<evidence type="ECO:0000313" key="3">
    <source>
        <dbReference type="WBParaSite" id="ALUE_0001603301-mRNA-1"/>
    </source>
</evidence>
<dbReference type="Pfam" id="PF16839">
    <property type="entry name" value="Antimicrobial25"/>
    <property type="match status" value="1"/>
</dbReference>
<dbReference type="PANTHER" id="PTHR37971:SF1">
    <property type="entry name" value="ANTIBACTERIAL FACTOR-RELATED PEPTIDE 1-RELATED"/>
    <property type="match status" value="1"/>
</dbReference>
<keyword evidence="1" id="KW-0732">Signal</keyword>
<name>A0A0M3IDE1_ASCLU</name>
<accession>A0A0M3IDE1</accession>
<dbReference type="PANTHER" id="PTHR37971">
    <property type="entry name" value="ANTIBACTERIAL FACTOR-RELATED PEPTIDE 1-RELATED"/>
    <property type="match status" value="1"/>
</dbReference>
<dbReference type="InterPro" id="IPR038204">
    <property type="entry name" value="Abf-1/2_sf"/>
</dbReference>
<evidence type="ECO:0000313" key="2">
    <source>
        <dbReference type="Proteomes" id="UP000036681"/>
    </source>
</evidence>
<sequence length="94" mass="9934">MKAILIALLLTTFTVVNGGVVLTSCARMDTPVLSKAAQGLCITSCKYQNCGTGFCQKVGGRPTCMCRRCANGGGSWPVIPLDTLVKLALKRGKR</sequence>
<dbReference type="Proteomes" id="UP000036681">
    <property type="component" value="Unplaced"/>
</dbReference>
<dbReference type="WBParaSite" id="ALUE_0001603301-mRNA-1">
    <property type="protein sequence ID" value="ALUE_0001603301-mRNA-1"/>
    <property type="gene ID" value="ALUE_0001603301"/>
</dbReference>
<dbReference type="PROSITE" id="PS51257">
    <property type="entry name" value="PROKAR_LIPOPROTEIN"/>
    <property type="match status" value="1"/>
</dbReference>
<protein>
    <submittedName>
        <fullName evidence="3">INVERT_DEFENSINS domain-containing protein</fullName>
    </submittedName>
</protein>
<organism evidence="2 3">
    <name type="scientific">Ascaris lumbricoides</name>
    <name type="common">Giant roundworm</name>
    <dbReference type="NCBI Taxonomy" id="6252"/>
    <lineage>
        <taxon>Eukaryota</taxon>
        <taxon>Metazoa</taxon>
        <taxon>Ecdysozoa</taxon>
        <taxon>Nematoda</taxon>
        <taxon>Chromadorea</taxon>
        <taxon>Rhabditida</taxon>
        <taxon>Spirurina</taxon>
        <taxon>Ascaridomorpha</taxon>
        <taxon>Ascaridoidea</taxon>
        <taxon>Ascarididae</taxon>
        <taxon>Ascaris</taxon>
    </lineage>
</organism>
<keyword evidence="2" id="KW-1185">Reference proteome</keyword>
<dbReference type="Gene3D" id="3.30.30.110">
    <property type="entry name" value="Antibacterial factor-related peptide"/>
    <property type="match status" value="1"/>
</dbReference>
<dbReference type="InterPro" id="IPR031770">
    <property type="entry name" value="Abf-1/2"/>
</dbReference>
<dbReference type="AlphaFoldDB" id="A0A0M3IDE1"/>